<sequence length="254" mass="29551">MIDIQIIKEGIGDTPRLYEEVFFFFIAHNHKGELLTGSQHTATKTIIGRGWLKPQIEETLTKMKQGERSLIKIYHSPATKEFYDQYEIEIIRIGRKKNNPWHLEGEEVYERALELKGLGNSDIKQQKYLEAQNKYLESLNLIKTEYCDRELELSGQLRSNLSLTHLKNKQFELCIKQATTVLQGQPQNVKLLHRRAVASIQVDDFDNAKTDLKLANQLDPQNEEVIKELQSIGEKEKQIKKKQQDRAKKMLFGE</sequence>
<comment type="caution">
    <text evidence="1">The sequence shown here is derived from an EMBL/GenBank/DDBJ whole genome shotgun (WGS) entry which is preliminary data.</text>
</comment>
<protein>
    <recommendedName>
        <fullName evidence="3">Peptidylprolyl isomerase</fullName>
    </recommendedName>
</protein>
<organism evidence="1 2">
    <name type="scientific">Paramecium sonneborni</name>
    <dbReference type="NCBI Taxonomy" id="65129"/>
    <lineage>
        <taxon>Eukaryota</taxon>
        <taxon>Sar</taxon>
        <taxon>Alveolata</taxon>
        <taxon>Ciliophora</taxon>
        <taxon>Intramacronucleata</taxon>
        <taxon>Oligohymenophorea</taxon>
        <taxon>Peniculida</taxon>
        <taxon>Parameciidae</taxon>
        <taxon>Paramecium</taxon>
    </lineage>
</organism>
<evidence type="ECO:0000313" key="2">
    <source>
        <dbReference type="Proteomes" id="UP000692954"/>
    </source>
</evidence>
<gene>
    <name evidence="1" type="ORF">PSON_ATCC_30995.1.T0210314</name>
</gene>
<name>A0A8S1LHR3_9CILI</name>
<dbReference type="EMBL" id="CAJJDN010000021">
    <property type="protein sequence ID" value="CAD8066399.1"/>
    <property type="molecule type" value="Genomic_DNA"/>
</dbReference>
<dbReference type="Proteomes" id="UP000692954">
    <property type="component" value="Unassembled WGS sequence"/>
</dbReference>
<evidence type="ECO:0000313" key="1">
    <source>
        <dbReference type="EMBL" id="CAD8066399.1"/>
    </source>
</evidence>
<proteinExistence type="predicted"/>
<dbReference type="InterPro" id="IPR050754">
    <property type="entry name" value="FKBP4/5/8-like"/>
</dbReference>
<dbReference type="AlphaFoldDB" id="A0A8S1LHR3"/>
<accession>A0A8S1LHR3</accession>
<dbReference type="PANTHER" id="PTHR46512:SF9">
    <property type="entry name" value="PEPTIDYLPROLYL ISOMERASE"/>
    <property type="match status" value="1"/>
</dbReference>
<evidence type="ECO:0008006" key="3">
    <source>
        <dbReference type="Google" id="ProtNLM"/>
    </source>
</evidence>
<reference evidence="1" key="1">
    <citation type="submission" date="2021-01" db="EMBL/GenBank/DDBJ databases">
        <authorList>
            <consortium name="Genoscope - CEA"/>
            <person name="William W."/>
        </authorList>
    </citation>
    <scope>NUCLEOTIDE SEQUENCE</scope>
</reference>
<dbReference type="OrthoDB" id="292604at2759"/>
<dbReference type="PANTHER" id="PTHR46512">
    <property type="entry name" value="PEPTIDYLPROLYL ISOMERASE"/>
    <property type="match status" value="1"/>
</dbReference>
<keyword evidence="2" id="KW-1185">Reference proteome</keyword>